<dbReference type="PATRIC" id="fig|345309.4.peg.1714"/>
<dbReference type="InterPro" id="IPR050708">
    <property type="entry name" value="T6SS_VgrG/RHS"/>
</dbReference>
<dbReference type="PANTHER" id="PTHR32305">
    <property type="match status" value="1"/>
</dbReference>
<gene>
    <name evidence="1" type="ORF">VI08_11845</name>
</gene>
<evidence type="ECO:0000313" key="1">
    <source>
        <dbReference type="EMBL" id="KJV33220.1"/>
    </source>
</evidence>
<reference evidence="1 2" key="1">
    <citation type="submission" date="2015-03" db="EMBL/GenBank/DDBJ databases">
        <title>Draft genome sequence of Luteibacter yeojuensis strain SU11.</title>
        <authorList>
            <person name="Sulaiman J."/>
            <person name="Priya K."/>
            <person name="Chan K.-G."/>
        </authorList>
    </citation>
    <scope>NUCLEOTIDE SEQUENCE [LARGE SCALE GENOMIC DNA]</scope>
    <source>
        <strain evidence="1 2">SU11</strain>
    </source>
</reference>
<dbReference type="PANTHER" id="PTHR32305:SF15">
    <property type="entry name" value="PROTEIN RHSA-RELATED"/>
    <property type="match status" value="1"/>
</dbReference>
<keyword evidence="2" id="KW-1185">Reference proteome</keyword>
<name>A0A0F3KPM5_9GAMM</name>
<organism evidence="1 2">
    <name type="scientific">Luteibacter yeojuensis</name>
    <dbReference type="NCBI Taxonomy" id="345309"/>
    <lineage>
        <taxon>Bacteria</taxon>
        <taxon>Pseudomonadati</taxon>
        <taxon>Pseudomonadota</taxon>
        <taxon>Gammaproteobacteria</taxon>
        <taxon>Lysobacterales</taxon>
        <taxon>Rhodanobacteraceae</taxon>
        <taxon>Luteibacter</taxon>
    </lineage>
</organism>
<dbReference type="InterPro" id="IPR006530">
    <property type="entry name" value="YD"/>
</dbReference>
<evidence type="ECO:0008006" key="3">
    <source>
        <dbReference type="Google" id="ProtNLM"/>
    </source>
</evidence>
<sequence>MSSDQETSLPAAEAGETHSTALNFFSSVAGRVDPRTGAYIASVDLQCGEGNTLRGPSFTFHLGYDALAGVDEGFGLGWLLRTTTVDRTSRMVTLDSGESFKARPLTPGQVVGFEDRKLATFTLTPGPNVVTATLAHISGHIEELALPGNRGNVLRPHRLVNPAGDSLTLEWVPLPRGGYGLGSVKDDNGVLLLGITYNGANETEVALHMGQGEPVVLRFHREGNRLVRIELPTLAAANAERVAAADEAAWTFDYRQANAPIPVFLIRRLVSPTGLVETVAYDDAGLAMPAGAPLTHMPVVTEHRIASLAAPDVVLGETHYRFSRTNFTGFDVVANWAAARDQLIHLIGQGSFTYWGEETRYNDGKPAIVVRRDFNQFHLLTKETTTRGKVTSEVTLRYGDLPGKPFADQPADFQLVHQRTTRQWHADDPGTVLETNTQTDYDDQGNVMWTFDSTTEVVEAFDHYPAEGLQDEKGEWLCPPDPWGIIRRLKSHIVQPGRGGGPLRTTRYRYGLVPTRDGARSYVQCVAEEAWVADEQGERRQSLLERAYVTDRSLAHGCLARETLHERWGTSETLVDYLLGTEGWTTRRTLRTYDGLEAVSSETLALVNGLVLATENMFTKTVYGYDSLGRMVSETASPGVTDYEATRTWAYQLSNVARWVEACDVLDVRRRSWLDERGLEITGAEALGEGAWFEMVRYTYDALGQRVSATARDELQGGELLELTTRYDYDDWGREARILHPDGSATVSDVRLVRGTSADDVWLRETTWREGGDEVQNGAITETDPAGRVVRRTTGELEERWAYDGLGRVVEETATWGDQQRQTRRAWDSDDREVETTLPDGSRVRRTYVDAPDVPRSLSLAVVGPEDEGEFFLGVREFDGLARITREKAGSLETRQTYVEGQLAPVSTRRPSGVELRMAYDRRLGESLLSTTVGELGPRIAQAEYDRRSGLPTQLGAEAGTIHITPDRRGRLTKQKVQPVEGATHDCVTDVSPAGIVLGKVGQDGVSGEYRYDALGRLSVAVDGDLQTTLGYDALSRAVVRATQGPDGDTLAQRAHLDTFGRVDEVSWLLNDVPVRRLALVYRADNKVTAKKWYGNDGALCRDESFDYDLRGRLVLHTIDASTDSELPADDEGKPFVRQAFLHDAIDNLLTVATTRSDGTVDELAYDYDTVDRDRAIRVRRSTAGKPGETSWTLSYDADGNLVDDGRGMRLAWDGAGRLASMTLPDGKESRYQHGPGGRPWIVDHDAMRTWRFYEEGALVYEYSRDGEARRFIRVGGKAIAETRLAQAVRTTWLLGTDPQGSVIVTHDGATGTRTYDAFGVLRDISDKVARA</sequence>
<dbReference type="RefSeq" id="WP_045829794.1">
    <property type="nucleotide sequence ID" value="NZ_JZRB01000023.1"/>
</dbReference>
<protein>
    <recommendedName>
        <fullName evidence="3">YD repeat-containing protein</fullName>
    </recommendedName>
</protein>
<proteinExistence type="predicted"/>
<dbReference type="Proteomes" id="UP000033651">
    <property type="component" value="Unassembled WGS sequence"/>
</dbReference>
<accession>A0A0F3KPM5</accession>
<dbReference type="Gene3D" id="2.180.10.10">
    <property type="entry name" value="RHS repeat-associated core"/>
    <property type="match status" value="2"/>
</dbReference>
<evidence type="ECO:0000313" key="2">
    <source>
        <dbReference type="Proteomes" id="UP000033651"/>
    </source>
</evidence>
<comment type="caution">
    <text evidence="1">The sequence shown here is derived from an EMBL/GenBank/DDBJ whole genome shotgun (WGS) entry which is preliminary data.</text>
</comment>
<dbReference type="NCBIfam" id="TIGR01643">
    <property type="entry name" value="YD_repeat_2x"/>
    <property type="match status" value="2"/>
</dbReference>
<dbReference type="EMBL" id="JZRB01000023">
    <property type="protein sequence ID" value="KJV33220.1"/>
    <property type="molecule type" value="Genomic_DNA"/>
</dbReference>
<dbReference type="OrthoDB" id="5934426at2"/>